<evidence type="ECO:0000313" key="4">
    <source>
        <dbReference type="Proteomes" id="UP000008792"/>
    </source>
</evidence>
<dbReference type="Proteomes" id="UP000008792">
    <property type="component" value="Unassembled WGS sequence"/>
</dbReference>
<feature type="coiled-coil region" evidence="1">
    <location>
        <begin position="83"/>
        <end position="234"/>
    </location>
</feature>
<keyword evidence="1" id="KW-0175">Coiled coil</keyword>
<dbReference type="FunCoup" id="B4LRU1">
    <property type="interactions" value="384"/>
</dbReference>
<dbReference type="SMR" id="B4LRU1"/>
<dbReference type="AlphaFoldDB" id="B4LRU1"/>
<dbReference type="OrthoDB" id="2121607at2759"/>
<reference evidence="3 4" key="1">
    <citation type="journal article" date="2007" name="Nature">
        <title>Evolution of genes and genomes on the Drosophila phylogeny.</title>
        <authorList>
            <consortium name="Drosophila 12 Genomes Consortium"/>
            <person name="Clark A.G."/>
            <person name="Eisen M.B."/>
            <person name="Smith D.R."/>
            <person name="Bergman C.M."/>
            <person name="Oliver B."/>
            <person name="Markow T.A."/>
            <person name="Kaufman T.C."/>
            <person name="Kellis M."/>
            <person name="Gelbart W."/>
            <person name="Iyer V.N."/>
            <person name="Pollard D.A."/>
            <person name="Sackton T.B."/>
            <person name="Larracuente A.M."/>
            <person name="Singh N.D."/>
            <person name="Abad J.P."/>
            <person name="Abt D.N."/>
            <person name="Adryan B."/>
            <person name="Aguade M."/>
            <person name="Akashi H."/>
            <person name="Anderson W.W."/>
            <person name="Aquadro C.F."/>
            <person name="Ardell D.H."/>
            <person name="Arguello R."/>
            <person name="Artieri C.G."/>
            <person name="Barbash D.A."/>
            <person name="Barker D."/>
            <person name="Barsanti P."/>
            <person name="Batterham P."/>
            <person name="Batzoglou S."/>
            <person name="Begun D."/>
            <person name="Bhutkar A."/>
            <person name="Blanco E."/>
            <person name="Bosak S.A."/>
            <person name="Bradley R.K."/>
            <person name="Brand A.D."/>
            <person name="Brent M.R."/>
            <person name="Brooks A.N."/>
            <person name="Brown R.H."/>
            <person name="Butlin R.K."/>
            <person name="Caggese C."/>
            <person name="Calvi B.R."/>
            <person name="Bernardo de Carvalho A."/>
            <person name="Caspi A."/>
            <person name="Castrezana S."/>
            <person name="Celniker S.E."/>
            <person name="Chang J.L."/>
            <person name="Chapple C."/>
            <person name="Chatterji S."/>
            <person name="Chinwalla A."/>
            <person name="Civetta A."/>
            <person name="Clifton S.W."/>
            <person name="Comeron J.M."/>
            <person name="Costello J.C."/>
            <person name="Coyne J.A."/>
            <person name="Daub J."/>
            <person name="David R.G."/>
            <person name="Delcher A.L."/>
            <person name="Delehaunty K."/>
            <person name="Do C.B."/>
            <person name="Ebling H."/>
            <person name="Edwards K."/>
            <person name="Eickbush T."/>
            <person name="Evans J.D."/>
            <person name="Filipski A."/>
            <person name="Findeiss S."/>
            <person name="Freyhult E."/>
            <person name="Fulton L."/>
            <person name="Fulton R."/>
            <person name="Garcia A.C."/>
            <person name="Gardiner A."/>
            <person name="Garfield D.A."/>
            <person name="Garvin B.E."/>
            <person name="Gibson G."/>
            <person name="Gilbert D."/>
            <person name="Gnerre S."/>
            <person name="Godfrey J."/>
            <person name="Good R."/>
            <person name="Gotea V."/>
            <person name="Gravely B."/>
            <person name="Greenberg A.J."/>
            <person name="Griffiths-Jones S."/>
            <person name="Gross S."/>
            <person name="Guigo R."/>
            <person name="Gustafson E.A."/>
            <person name="Haerty W."/>
            <person name="Hahn M.W."/>
            <person name="Halligan D.L."/>
            <person name="Halpern A.L."/>
            <person name="Halter G.M."/>
            <person name="Han M.V."/>
            <person name="Heger A."/>
            <person name="Hillier L."/>
            <person name="Hinrichs A.S."/>
            <person name="Holmes I."/>
            <person name="Hoskins R.A."/>
            <person name="Hubisz M.J."/>
            <person name="Hultmark D."/>
            <person name="Huntley M.A."/>
            <person name="Jaffe D.B."/>
            <person name="Jagadeeshan S."/>
            <person name="Jeck W.R."/>
            <person name="Johnson J."/>
            <person name="Jones C.D."/>
            <person name="Jordan W.C."/>
            <person name="Karpen G.H."/>
            <person name="Kataoka E."/>
            <person name="Keightley P.D."/>
            <person name="Kheradpour P."/>
            <person name="Kirkness E.F."/>
            <person name="Koerich L.B."/>
            <person name="Kristiansen K."/>
            <person name="Kudrna D."/>
            <person name="Kulathinal R.J."/>
            <person name="Kumar S."/>
            <person name="Kwok R."/>
            <person name="Lander E."/>
            <person name="Langley C.H."/>
            <person name="Lapoint R."/>
            <person name="Lazzaro B.P."/>
            <person name="Lee S.J."/>
            <person name="Levesque L."/>
            <person name="Li R."/>
            <person name="Lin C.F."/>
            <person name="Lin M.F."/>
            <person name="Lindblad-Toh K."/>
            <person name="Llopart A."/>
            <person name="Long M."/>
            <person name="Low L."/>
            <person name="Lozovsky E."/>
            <person name="Lu J."/>
            <person name="Luo M."/>
            <person name="Machado C.A."/>
            <person name="Makalowski W."/>
            <person name="Marzo M."/>
            <person name="Matsuda M."/>
            <person name="Matzkin L."/>
            <person name="McAllister B."/>
            <person name="McBride C.S."/>
            <person name="McKernan B."/>
            <person name="McKernan K."/>
            <person name="Mendez-Lago M."/>
            <person name="Minx P."/>
            <person name="Mollenhauer M.U."/>
            <person name="Montooth K."/>
            <person name="Mount S.M."/>
            <person name="Mu X."/>
            <person name="Myers E."/>
            <person name="Negre B."/>
            <person name="Newfeld S."/>
            <person name="Nielsen R."/>
            <person name="Noor M.A."/>
            <person name="O'Grady P."/>
            <person name="Pachter L."/>
            <person name="Papaceit M."/>
            <person name="Parisi M.J."/>
            <person name="Parisi M."/>
            <person name="Parts L."/>
            <person name="Pedersen J.S."/>
            <person name="Pesole G."/>
            <person name="Phillippy A.M."/>
            <person name="Ponting C.P."/>
            <person name="Pop M."/>
            <person name="Porcelli D."/>
            <person name="Powell J.R."/>
            <person name="Prohaska S."/>
            <person name="Pruitt K."/>
            <person name="Puig M."/>
            <person name="Quesneville H."/>
            <person name="Ram K.R."/>
            <person name="Rand D."/>
            <person name="Rasmussen M.D."/>
            <person name="Reed L.K."/>
            <person name="Reenan R."/>
            <person name="Reily A."/>
            <person name="Remington K.A."/>
            <person name="Rieger T.T."/>
            <person name="Ritchie M.G."/>
            <person name="Robin C."/>
            <person name="Rogers Y.H."/>
            <person name="Rohde C."/>
            <person name="Rozas J."/>
            <person name="Rubenfield M.J."/>
            <person name="Ruiz A."/>
            <person name="Russo S."/>
            <person name="Salzberg S.L."/>
            <person name="Sanchez-Gracia A."/>
            <person name="Saranga D.J."/>
            <person name="Sato H."/>
            <person name="Schaeffer S.W."/>
            <person name="Schatz M.C."/>
            <person name="Schlenke T."/>
            <person name="Schwartz R."/>
            <person name="Segarra C."/>
            <person name="Singh R.S."/>
            <person name="Sirot L."/>
            <person name="Sirota M."/>
            <person name="Sisneros N.B."/>
            <person name="Smith C.D."/>
            <person name="Smith T.F."/>
            <person name="Spieth J."/>
            <person name="Stage D.E."/>
            <person name="Stark A."/>
            <person name="Stephan W."/>
            <person name="Strausberg R.L."/>
            <person name="Strempel S."/>
            <person name="Sturgill D."/>
            <person name="Sutton G."/>
            <person name="Sutton G.G."/>
            <person name="Tao W."/>
            <person name="Teichmann S."/>
            <person name="Tobari Y.N."/>
            <person name="Tomimura Y."/>
            <person name="Tsolas J.M."/>
            <person name="Valente V.L."/>
            <person name="Venter E."/>
            <person name="Venter J.C."/>
            <person name="Vicario S."/>
            <person name="Vieira F.G."/>
            <person name="Vilella A.J."/>
            <person name="Villasante A."/>
            <person name="Walenz B."/>
            <person name="Wang J."/>
            <person name="Wasserman M."/>
            <person name="Watts T."/>
            <person name="Wilson D."/>
            <person name="Wilson R.K."/>
            <person name="Wing R.A."/>
            <person name="Wolfner M.F."/>
            <person name="Wong A."/>
            <person name="Wong G.K."/>
            <person name="Wu C.I."/>
            <person name="Wu G."/>
            <person name="Yamamoto D."/>
            <person name="Yang H.P."/>
            <person name="Yang S.P."/>
            <person name="Yorke J.A."/>
            <person name="Yoshida K."/>
            <person name="Zdobnov E."/>
            <person name="Zhang P."/>
            <person name="Zhang Y."/>
            <person name="Zimin A.V."/>
            <person name="Baldwin J."/>
            <person name="Abdouelleil A."/>
            <person name="Abdulkadir J."/>
            <person name="Abebe A."/>
            <person name="Abera B."/>
            <person name="Abreu J."/>
            <person name="Acer S.C."/>
            <person name="Aftuck L."/>
            <person name="Alexander A."/>
            <person name="An P."/>
            <person name="Anderson E."/>
            <person name="Anderson S."/>
            <person name="Arachi H."/>
            <person name="Azer M."/>
            <person name="Bachantsang P."/>
            <person name="Barry A."/>
            <person name="Bayul T."/>
            <person name="Berlin A."/>
            <person name="Bessette D."/>
            <person name="Bloom T."/>
            <person name="Blye J."/>
            <person name="Boguslavskiy L."/>
            <person name="Bonnet C."/>
            <person name="Boukhgalter B."/>
            <person name="Bourzgui I."/>
            <person name="Brown A."/>
            <person name="Cahill P."/>
            <person name="Channer S."/>
            <person name="Cheshatsang Y."/>
            <person name="Chuda L."/>
            <person name="Citroen M."/>
            <person name="Collymore A."/>
            <person name="Cooke P."/>
            <person name="Costello M."/>
            <person name="D'Aco K."/>
            <person name="Daza R."/>
            <person name="De Haan G."/>
            <person name="DeGray S."/>
            <person name="DeMaso C."/>
            <person name="Dhargay N."/>
            <person name="Dooley K."/>
            <person name="Dooley E."/>
            <person name="Doricent M."/>
            <person name="Dorje P."/>
            <person name="Dorjee K."/>
            <person name="Dupes A."/>
            <person name="Elong R."/>
            <person name="Falk J."/>
            <person name="Farina A."/>
            <person name="Faro S."/>
            <person name="Ferguson D."/>
            <person name="Fisher S."/>
            <person name="Foley C.D."/>
            <person name="Franke A."/>
            <person name="Friedrich D."/>
            <person name="Gadbois L."/>
            <person name="Gearin G."/>
            <person name="Gearin C.R."/>
            <person name="Giannoukos G."/>
            <person name="Goode T."/>
            <person name="Graham J."/>
            <person name="Grandbois E."/>
            <person name="Grewal S."/>
            <person name="Gyaltsen K."/>
            <person name="Hafez N."/>
            <person name="Hagos B."/>
            <person name="Hall J."/>
            <person name="Henson C."/>
            <person name="Hollinger A."/>
            <person name="Honan T."/>
            <person name="Huard M.D."/>
            <person name="Hughes L."/>
            <person name="Hurhula B."/>
            <person name="Husby M.E."/>
            <person name="Kamat A."/>
            <person name="Kanga B."/>
            <person name="Kashin S."/>
            <person name="Khazanovich D."/>
            <person name="Kisner P."/>
            <person name="Lance K."/>
            <person name="Lara M."/>
            <person name="Lee W."/>
            <person name="Lennon N."/>
            <person name="Letendre F."/>
            <person name="LeVine R."/>
            <person name="Lipovsky A."/>
            <person name="Liu X."/>
            <person name="Liu J."/>
            <person name="Liu S."/>
            <person name="Lokyitsang T."/>
            <person name="Lokyitsang Y."/>
            <person name="Lubonja R."/>
            <person name="Lui A."/>
            <person name="MacDonald P."/>
            <person name="Magnisalis V."/>
            <person name="Maru K."/>
            <person name="Matthews C."/>
            <person name="McCusker W."/>
            <person name="McDonough S."/>
            <person name="Mehta T."/>
            <person name="Meldrim J."/>
            <person name="Meneus L."/>
            <person name="Mihai O."/>
            <person name="Mihalev A."/>
            <person name="Mihova T."/>
            <person name="Mittelman R."/>
            <person name="Mlenga V."/>
            <person name="Montmayeur A."/>
            <person name="Mulrain L."/>
            <person name="Navidi A."/>
            <person name="Naylor J."/>
            <person name="Negash T."/>
            <person name="Nguyen T."/>
            <person name="Nguyen N."/>
            <person name="Nicol R."/>
            <person name="Norbu C."/>
            <person name="Norbu N."/>
            <person name="Novod N."/>
            <person name="O'Neill B."/>
            <person name="Osman S."/>
            <person name="Markiewicz E."/>
            <person name="Oyono O.L."/>
            <person name="Patti C."/>
            <person name="Phunkhang P."/>
            <person name="Pierre F."/>
            <person name="Priest M."/>
            <person name="Raghuraman S."/>
            <person name="Rege F."/>
            <person name="Reyes R."/>
            <person name="Rise C."/>
            <person name="Rogov P."/>
            <person name="Ross K."/>
            <person name="Ryan E."/>
            <person name="Settipalli S."/>
            <person name="Shea T."/>
            <person name="Sherpa N."/>
            <person name="Shi L."/>
            <person name="Shih D."/>
            <person name="Sparrow T."/>
            <person name="Spaulding J."/>
            <person name="Stalker J."/>
            <person name="Stange-Thomann N."/>
            <person name="Stavropoulos S."/>
            <person name="Stone C."/>
            <person name="Strader C."/>
            <person name="Tesfaye S."/>
            <person name="Thomson T."/>
            <person name="Thoulutsang Y."/>
            <person name="Thoulutsang D."/>
            <person name="Topham K."/>
            <person name="Topping I."/>
            <person name="Tsamla T."/>
            <person name="Vassiliev H."/>
            <person name="Vo A."/>
            <person name="Wangchuk T."/>
            <person name="Wangdi T."/>
            <person name="Weiand M."/>
            <person name="Wilkinson J."/>
            <person name="Wilson A."/>
            <person name="Yadav S."/>
            <person name="Young G."/>
            <person name="Yu Q."/>
            <person name="Zembek L."/>
            <person name="Zhong D."/>
            <person name="Zimmer A."/>
            <person name="Zwirko Z."/>
            <person name="Jaffe D.B."/>
            <person name="Alvarez P."/>
            <person name="Brockman W."/>
            <person name="Butler J."/>
            <person name="Chin C."/>
            <person name="Gnerre S."/>
            <person name="Grabherr M."/>
            <person name="Kleber M."/>
            <person name="Mauceli E."/>
            <person name="MacCallum I."/>
        </authorList>
    </citation>
    <scope>NUCLEOTIDE SEQUENCE [LARGE SCALE GENOMIC DNA]</scope>
    <source>
        <strain evidence="4">Tucson 15010-1051.87</strain>
    </source>
</reference>
<protein>
    <recommendedName>
        <fullName evidence="5">Protein Spindly</fullName>
    </recommendedName>
</protein>
<dbReference type="OMA" id="RENVAMH"/>
<feature type="coiled-coil region" evidence="1">
    <location>
        <begin position="310"/>
        <end position="395"/>
    </location>
</feature>
<accession>B4LRU1</accession>
<sequence length="743" mass="84947">MYNNLDLSALSIEDIVEEYKILHGRHEQLKELHQQLKEHSEEDAQRLHELKRSLDTSLAAERYLTQELEHLSAQAQAACPSDEPRIQQELEELRRKYRNLQLEHETLQQNYDAKVEETGNLQAKLESAARDLEANALLQANSADEEFVARLNALELENAELMQKLAEYDDAKVKNTFAVAEQEKTIEIFKDKIDCLEQNLRGKRDELEEKVQLLESAQEQLVEANAKIALLTSAPEHNDRKGNSLFAEVDDQRQAMKQLLASQKKSYLDMKKIFNESKYEIHRLKRENIAMHTELQACSTIFCSADKTYQNKLNERIRQLMQQNAKLERNLNVSQERLRELASEKSVTWLDSILDFCKRETDELKAQLHTMHIQKATLEEQMRNVQQEMARWRFESLKSRCVLIDRESLLTEHKITFKPMQAMEFDIKEAQLQAALPRIVSVTTAPTAVDSPANVTTQSEIIVLDTPLKPTAVCTNLQTEVIVLDTPLKIDQQGESQAVVKIEPKSEKQPAYSPDAQQWDEQLLVKTETDEADINEPLIAAANPIRKGTPVKPHFGHIKVKSEQQLMSPKVEPEELDQAADQLVPAKPQRKGTPVKLSQIKAEREQQDVPTPVKPQRKGTPVKPKEEHTEMDEICEAKPLRKGTPVRVKTSAVDVVLQQQAPALCPVRSILTKRRELFAEETHKYVQFSSNEPIVHNLSQDEYSPTQRNKENAQPVVQDIKPPKKSQNIIRRIVVASKKPASS</sequence>
<dbReference type="eggNOG" id="ENOG502SFS6">
    <property type="taxonomic scope" value="Eukaryota"/>
</dbReference>
<feature type="compositionally biased region" description="Polar residues" evidence="2">
    <location>
        <begin position="698"/>
        <end position="707"/>
    </location>
</feature>
<dbReference type="STRING" id="7244.B4LRU1"/>
<organism evidence="3 4">
    <name type="scientific">Drosophila virilis</name>
    <name type="common">Fruit fly</name>
    <dbReference type="NCBI Taxonomy" id="7244"/>
    <lineage>
        <taxon>Eukaryota</taxon>
        <taxon>Metazoa</taxon>
        <taxon>Ecdysozoa</taxon>
        <taxon>Arthropoda</taxon>
        <taxon>Hexapoda</taxon>
        <taxon>Insecta</taxon>
        <taxon>Pterygota</taxon>
        <taxon>Neoptera</taxon>
        <taxon>Endopterygota</taxon>
        <taxon>Diptera</taxon>
        <taxon>Brachycera</taxon>
        <taxon>Muscomorpha</taxon>
        <taxon>Ephydroidea</taxon>
        <taxon>Drosophilidae</taxon>
        <taxon>Drosophila</taxon>
    </lineage>
</organism>
<dbReference type="PhylomeDB" id="B4LRU1"/>
<dbReference type="HOGENOM" id="CLU_349265_0_0_1"/>
<feature type="region of interest" description="Disordered" evidence="2">
    <location>
        <begin position="582"/>
        <end position="631"/>
    </location>
</feature>
<keyword evidence="4" id="KW-1185">Reference proteome</keyword>
<evidence type="ECO:0000256" key="1">
    <source>
        <dbReference type="SAM" id="Coils"/>
    </source>
</evidence>
<proteinExistence type="predicted"/>
<evidence type="ECO:0000313" key="3">
    <source>
        <dbReference type="EMBL" id="EDW64693.1"/>
    </source>
</evidence>
<evidence type="ECO:0000256" key="2">
    <source>
        <dbReference type="SAM" id="MobiDB-lite"/>
    </source>
</evidence>
<dbReference type="KEGG" id="dvi:6628258"/>
<dbReference type="EMBL" id="CH940649">
    <property type="protein sequence ID" value="EDW64693.1"/>
    <property type="molecule type" value="Genomic_DNA"/>
</dbReference>
<gene>
    <name evidence="3" type="primary">Dvir\GJ17596</name>
    <name evidence="3" type="ORF">Dvir_GJ17596</name>
</gene>
<evidence type="ECO:0008006" key="5">
    <source>
        <dbReference type="Google" id="ProtNLM"/>
    </source>
</evidence>
<dbReference type="InParanoid" id="B4LRU1"/>
<name>B4LRU1_DROVI</name>
<feature type="region of interest" description="Disordered" evidence="2">
    <location>
        <begin position="698"/>
        <end position="717"/>
    </location>
</feature>